<keyword evidence="8" id="KW-1185">Reference proteome</keyword>
<comment type="subcellular location">
    <subcellularLocation>
        <location evidence="1">Membrane</location>
        <topology evidence="1">Multi-pass membrane protein</topology>
    </subcellularLocation>
</comment>
<dbReference type="Proteomes" id="UP000569329">
    <property type="component" value="Unassembled WGS sequence"/>
</dbReference>
<evidence type="ECO:0000313" key="8">
    <source>
        <dbReference type="Proteomes" id="UP000569329"/>
    </source>
</evidence>
<proteinExistence type="predicted"/>
<evidence type="ECO:0000256" key="1">
    <source>
        <dbReference type="ARBA" id="ARBA00004141"/>
    </source>
</evidence>
<dbReference type="InterPro" id="IPR032808">
    <property type="entry name" value="DoxX"/>
</dbReference>
<gene>
    <name evidence="7" type="ORF">FHX42_001698</name>
</gene>
<dbReference type="RefSeq" id="WP_407926211.1">
    <property type="nucleotide sequence ID" value="NZ_JACGWZ010000002.1"/>
</dbReference>
<evidence type="ECO:0000256" key="2">
    <source>
        <dbReference type="ARBA" id="ARBA00022692"/>
    </source>
</evidence>
<dbReference type="Pfam" id="PF13564">
    <property type="entry name" value="DoxX_2"/>
    <property type="match status" value="1"/>
</dbReference>
<keyword evidence="2 6" id="KW-0812">Transmembrane</keyword>
<dbReference type="GO" id="GO:0016020">
    <property type="term" value="C:membrane"/>
    <property type="evidence" value="ECO:0007669"/>
    <property type="project" value="UniProtKB-SubCell"/>
</dbReference>
<dbReference type="EMBL" id="JACGWZ010000002">
    <property type="protein sequence ID" value="MBA8824351.1"/>
    <property type="molecule type" value="Genomic_DNA"/>
</dbReference>
<feature type="transmembrane region" description="Helical" evidence="6">
    <location>
        <begin position="111"/>
        <end position="132"/>
    </location>
</feature>
<keyword evidence="4 6" id="KW-0472">Membrane</keyword>
<feature type="region of interest" description="Disordered" evidence="5">
    <location>
        <begin position="135"/>
        <end position="199"/>
    </location>
</feature>
<sequence>MIFHSAWWWIQVRAQRTWAAEDDGGYRGQAADPAKPNGGSCGARGHRPRDRLPPAVAANILSGIAGPGPLPTNHPGIVKAGVPESWLIFPIGPLKTAGAAGLVLRLLDVPLIGAAAAITLFFTCAIHAHLLAPARPGVRFSPPRRGRARAEPGLGLNGANTSQSGAAGQTPRHRNREPEQERAVRRVRAKRRQPRSTVSNRGMSCVFSVFAGQNSARTGLGVRGSWVRIPPSRPAVKPADL</sequence>
<keyword evidence="3 6" id="KW-1133">Transmembrane helix</keyword>
<evidence type="ECO:0000313" key="7">
    <source>
        <dbReference type="EMBL" id="MBA8824351.1"/>
    </source>
</evidence>
<accession>A0A839DYQ9</accession>
<evidence type="ECO:0000256" key="4">
    <source>
        <dbReference type="ARBA" id="ARBA00023136"/>
    </source>
</evidence>
<dbReference type="AlphaFoldDB" id="A0A839DYQ9"/>
<comment type="caution">
    <text evidence="7">The sequence shown here is derived from an EMBL/GenBank/DDBJ whole genome shotgun (WGS) entry which is preliminary data.</text>
</comment>
<feature type="compositionally biased region" description="Basic residues" evidence="5">
    <location>
        <begin position="185"/>
        <end position="194"/>
    </location>
</feature>
<name>A0A839DYQ9_9PSEU</name>
<evidence type="ECO:0000256" key="5">
    <source>
        <dbReference type="SAM" id="MobiDB-lite"/>
    </source>
</evidence>
<feature type="region of interest" description="Disordered" evidence="5">
    <location>
        <begin position="24"/>
        <end position="47"/>
    </location>
</feature>
<evidence type="ECO:0000256" key="6">
    <source>
        <dbReference type="SAM" id="Phobius"/>
    </source>
</evidence>
<evidence type="ECO:0000256" key="3">
    <source>
        <dbReference type="ARBA" id="ARBA00022989"/>
    </source>
</evidence>
<reference evidence="7 8" key="1">
    <citation type="submission" date="2020-07" db="EMBL/GenBank/DDBJ databases">
        <title>Sequencing the genomes of 1000 actinobacteria strains.</title>
        <authorList>
            <person name="Klenk H.-P."/>
        </authorList>
    </citation>
    <scope>NUCLEOTIDE SEQUENCE [LARGE SCALE GENOMIC DNA]</scope>
    <source>
        <strain evidence="7 8">DSM 45975</strain>
    </source>
</reference>
<feature type="compositionally biased region" description="Polar residues" evidence="5">
    <location>
        <begin position="158"/>
        <end position="167"/>
    </location>
</feature>
<protein>
    <submittedName>
        <fullName evidence="7">Uncharacterized protein</fullName>
    </submittedName>
</protein>
<organism evidence="7 8">
    <name type="scientific">Halosaccharopolyspora lacisalsi</name>
    <dbReference type="NCBI Taxonomy" id="1000566"/>
    <lineage>
        <taxon>Bacteria</taxon>
        <taxon>Bacillati</taxon>
        <taxon>Actinomycetota</taxon>
        <taxon>Actinomycetes</taxon>
        <taxon>Pseudonocardiales</taxon>
        <taxon>Pseudonocardiaceae</taxon>
        <taxon>Halosaccharopolyspora</taxon>
    </lineage>
</organism>